<feature type="transmembrane region" description="Helical" evidence="2">
    <location>
        <begin position="73"/>
        <end position="95"/>
    </location>
</feature>
<feature type="transmembrane region" description="Helical" evidence="2">
    <location>
        <begin position="12"/>
        <end position="38"/>
    </location>
</feature>
<gene>
    <name evidence="3" type="ORF">SCORR_v1c09580</name>
</gene>
<dbReference type="EMBL" id="CP022535">
    <property type="protein sequence ID" value="ASP28730.1"/>
    <property type="molecule type" value="Genomic_DNA"/>
</dbReference>
<evidence type="ECO:0000256" key="2">
    <source>
        <dbReference type="SAM" id="Phobius"/>
    </source>
</evidence>
<dbReference type="Proteomes" id="UP000203229">
    <property type="component" value="Chromosome"/>
</dbReference>
<dbReference type="RefSeq" id="WP_094049735.1">
    <property type="nucleotide sequence ID" value="NZ_CP022535.1"/>
</dbReference>
<reference evidence="3 4" key="1">
    <citation type="submission" date="2017-07" db="EMBL/GenBank/DDBJ databases">
        <title>Complete genome sequence of Spiroplasma corruscae EC-1 (DSM 19793).</title>
        <authorList>
            <person name="Tsai Y.-M."/>
            <person name="Lo W.-S."/>
            <person name="Kuo C.-H."/>
        </authorList>
    </citation>
    <scope>NUCLEOTIDE SEQUENCE [LARGE SCALE GENOMIC DNA]</scope>
    <source>
        <strain evidence="3 4">EC-1</strain>
    </source>
</reference>
<evidence type="ECO:0000256" key="1">
    <source>
        <dbReference type="SAM" id="MobiDB-lite"/>
    </source>
</evidence>
<dbReference type="KEGG" id="scou:SCORR_v1c09580"/>
<protein>
    <recommendedName>
        <fullName evidence="5">Transmembrane protein</fullName>
    </recommendedName>
</protein>
<dbReference type="OrthoDB" id="387189at2"/>
<feature type="compositionally biased region" description="Basic and acidic residues" evidence="1">
    <location>
        <begin position="454"/>
        <end position="466"/>
    </location>
</feature>
<proteinExistence type="predicted"/>
<evidence type="ECO:0000313" key="4">
    <source>
        <dbReference type="Proteomes" id="UP000203229"/>
    </source>
</evidence>
<keyword evidence="2" id="KW-1133">Transmembrane helix</keyword>
<dbReference type="AlphaFoldDB" id="A0A222EQD9"/>
<sequence>MFAFLIVSAWSVVIVSSLVLIAYLVLSLVLTLIANVAVLMKIYEFLSKNQFSSVFGNDNKFMVNLNNMSHKEIGAFITLGLLMFIAITLIAISIVELVRLKKKQKISKPMVKSYLLVLLVMALLMSQTILLIMAASIFLGLLILEFVLFDSDALNNYAEERNLISINKEEKKFEREVAKEGKQNGNVILKKKKLNQEKNKTGLVKNIDKITLPEEIMKNETKLKRKIERWNKQKDSLLKLRETILFDEKEVNENVKTKLINYFNSKAKKINDLAKKLNISEDKFIEYLQQTEFKLNLLEEKIMIANDIESDDFDHSIEDVYKEYHEQEKSDEKALNIETFSTEELEEFESIYPNYGEKLIAKNNNEENYVSEKLSRAITMDLSELNINDDLNQKTDILDDLDFDSHGILTDLSVEYKKNESLKSFDDNEKLENDFINEKQTNIIDINLDLVDSEKNTDDSSKEAENKSTFVRPETRIDSSAPSTNALGETFIKERMDRAINMDIDSLKQSDSSDETILDNIFKDFSIEEQNNYKQFGNEESISEDINNNLETFVRPQTIIDRTLVTPTLAANNTITENNFVRPQTRLDLSSPSTNALGEDFIKERMDRAINMDLKYLNNYHTNINDETNLSIIFKDFDLEEQNNYNQFSKEDILDKKNKSIETFVRPETRIDSSAPSTNALGEAFIKERMDRAINMDVNSLEESESLVETKLKSIFEDFNLEEKITISETKQKDVVKKSDYTPLGTFVRPINNNQINIYEQNTVENDSTTVPLNKELTSSQSLDDKIINNDFKNHDFINEDTFINKFKNLYNEEKETIIEYNQDNVLIDESKEFRDIALEEDLKNILDLDTQLSKKEMDKSVYDKTTFEKIDKIEERINNIEELLKNLSLKSGRDVISDEIDTVVKKLNLIYEELEKKESNNSKKSVDDFLKKYNYNKKRNQ</sequence>
<evidence type="ECO:0000313" key="3">
    <source>
        <dbReference type="EMBL" id="ASP28730.1"/>
    </source>
</evidence>
<feature type="region of interest" description="Disordered" evidence="1">
    <location>
        <begin position="454"/>
        <end position="483"/>
    </location>
</feature>
<feature type="transmembrane region" description="Helical" evidence="2">
    <location>
        <begin position="116"/>
        <end position="149"/>
    </location>
</feature>
<keyword evidence="2" id="KW-0812">Transmembrane</keyword>
<evidence type="ECO:0008006" key="5">
    <source>
        <dbReference type="Google" id="ProtNLM"/>
    </source>
</evidence>
<name>A0A222EQD9_9MOLU</name>
<organism evidence="3 4">
    <name type="scientific">Spiroplasma corruscae</name>
    <dbReference type="NCBI Taxonomy" id="216934"/>
    <lineage>
        <taxon>Bacteria</taxon>
        <taxon>Bacillati</taxon>
        <taxon>Mycoplasmatota</taxon>
        <taxon>Mollicutes</taxon>
        <taxon>Entomoplasmatales</taxon>
        <taxon>Spiroplasmataceae</taxon>
        <taxon>Spiroplasma</taxon>
    </lineage>
</organism>
<keyword evidence="2" id="KW-0472">Membrane</keyword>
<accession>A0A222EQD9</accession>
<keyword evidence="4" id="KW-1185">Reference proteome</keyword>